<reference evidence="1 2" key="1">
    <citation type="journal article" date="2021" name="BMC Genomics">
        <title>Datura genome reveals duplications of psychoactive alkaloid biosynthetic genes and high mutation rate following tissue culture.</title>
        <authorList>
            <person name="Rajewski A."/>
            <person name="Carter-House D."/>
            <person name="Stajich J."/>
            <person name="Litt A."/>
        </authorList>
    </citation>
    <scope>NUCLEOTIDE SEQUENCE [LARGE SCALE GENOMIC DNA]</scope>
    <source>
        <strain evidence="1">AR-01</strain>
    </source>
</reference>
<dbReference type="EMBL" id="JACEIK010001428">
    <property type="protein sequence ID" value="MCD7469338.1"/>
    <property type="molecule type" value="Genomic_DNA"/>
</dbReference>
<accession>A0ABS8TEN7</accession>
<name>A0ABS8TEN7_DATST</name>
<dbReference type="Proteomes" id="UP000823775">
    <property type="component" value="Unassembled WGS sequence"/>
</dbReference>
<organism evidence="1 2">
    <name type="scientific">Datura stramonium</name>
    <name type="common">Jimsonweed</name>
    <name type="synonym">Common thornapple</name>
    <dbReference type="NCBI Taxonomy" id="4076"/>
    <lineage>
        <taxon>Eukaryota</taxon>
        <taxon>Viridiplantae</taxon>
        <taxon>Streptophyta</taxon>
        <taxon>Embryophyta</taxon>
        <taxon>Tracheophyta</taxon>
        <taxon>Spermatophyta</taxon>
        <taxon>Magnoliopsida</taxon>
        <taxon>eudicotyledons</taxon>
        <taxon>Gunneridae</taxon>
        <taxon>Pentapetalae</taxon>
        <taxon>asterids</taxon>
        <taxon>lamiids</taxon>
        <taxon>Solanales</taxon>
        <taxon>Solanaceae</taxon>
        <taxon>Solanoideae</taxon>
        <taxon>Datureae</taxon>
        <taxon>Datura</taxon>
    </lineage>
</organism>
<proteinExistence type="predicted"/>
<feature type="non-terminal residue" evidence="1">
    <location>
        <position position="1"/>
    </location>
</feature>
<protein>
    <submittedName>
        <fullName evidence="1">Uncharacterized protein</fullName>
    </submittedName>
</protein>
<gene>
    <name evidence="1" type="ORF">HAX54_008280</name>
</gene>
<evidence type="ECO:0000313" key="2">
    <source>
        <dbReference type="Proteomes" id="UP000823775"/>
    </source>
</evidence>
<keyword evidence="2" id="KW-1185">Reference proteome</keyword>
<sequence length="79" mass="8905">RYTNVYKAKIMDPMGEELSRLSTLMDAFTSACMDRSVLASLISNNVVKNLVLGLPKTKFKDSGSAIPMFHMRLPLNLRR</sequence>
<comment type="caution">
    <text evidence="1">The sequence shown here is derived from an EMBL/GenBank/DDBJ whole genome shotgun (WGS) entry which is preliminary data.</text>
</comment>
<evidence type="ECO:0000313" key="1">
    <source>
        <dbReference type="EMBL" id="MCD7469338.1"/>
    </source>
</evidence>